<name>A0ABU9X0L3_9MICC</name>
<gene>
    <name evidence="1" type="ORF">ABCQ75_10630</name>
</gene>
<evidence type="ECO:0008006" key="3">
    <source>
        <dbReference type="Google" id="ProtNLM"/>
    </source>
</evidence>
<evidence type="ECO:0000313" key="2">
    <source>
        <dbReference type="Proteomes" id="UP001422074"/>
    </source>
</evidence>
<organism evidence="1 2">
    <name type="scientific">Sinomonas halotolerans</name>
    <dbReference type="NCBI Taxonomy" id="1644133"/>
    <lineage>
        <taxon>Bacteria</taxon>
        <taxon>Bacillati</taxon>
        <taxon>Actinomycetota</taxon>
        <taxon>Actinomycetes</taxon>
        <taxon>Micrococcales</taxon>
        <taxon>Micrococcaceae</taxon>
        <taxon>Sinomonas</taxon>
    </lineage>
</organism>
<comment type="caution">
    <text evidence="1">The sequence shown here is derived from an EMBL/GenBank/DDBJ whole genome shotgun (WGS) entry which is preliminary data.</text>
</comment>
<evidence type="ECO:0000313" key="1">
    <source>
        <dbReference type="EMBL" id="MEN2744989.1"/>
    </source>
</evidence>
<accession>A0ABU9X0L3</accession>
<dbReference type="RefSeq" id="WP_345885344.1">
    <property type="nucleotide sequence ID" value="NZ_JBDFRB010000008.1"/>
</dbReference>
<reference evidence="1 2" key="1">
    <citation type="submission" date="2024-05" db="EMBL/GenBank/DDBJ databases">
        <title>Sinomonas sp. nov., isolated from a waste landfill.</title>
        <authorList>
            <person name="Zhao Y."/>
        </authorList>
    </citation>
    <scope>NUCLEOTIDE SEQUENCE [LARGE SCALE GENOMIC DNA]</scope>
    <source>
        <strain evidence="1 2">CCTCC AB2014300</strain>
    </source>
</reference>
<sequence>MGFSYTFPLAPPRPAGLPYPVCGLDLRDHGDHSVVLHSPEELDWKAAVKRLSVALAVLALHEGVGLIERAPGGIDGYSVSASSAACAEPALPPEVAEAVRRLELANDPYQVQACFTLSRGLALMATPESAIIEFFKVIELHIEHLAWSRALDPGAARNVLVDKIILSKRVRDALSVRRLLEPGVLELVFRMKEVRNKFVSHGGVRPPVGELFGDPEGSAQLLEESEFRYDPELHYGPGFFERVVEDLALLAAYVFTLTQGLEPRIREAPGGGSRASAGVRETLSAAGVTWISAGLGPHAPRPS</sequence>
<dbReference type="Proteomes" id="UP001422074">
    <property type="component" value="Unassembled WGS sequence"/>
</dbReference>
<dbReference type="EMBL" id="JBDFRB010000008">
    <property type="protein sequence ID" value="MEN2744989.1"/>
    <property type="molecule type" value="Genomic_DNA"/>
</dbReference>
<proteinExistence type="predicted"/>
<protein>
    <recommendedName>
        <fullName evidence="3">HEPN domain-containing protein</fullName>
    </recommendedName>
</protein>
<keyword evidence="2" id="KW-1185">Reference proteome</keyword>